<evidence type="ECO:0000313" key="3">
    <source>
        <dbReference type="Proteomes" id="UP000475214"/>
    </source>
</evidence>
<dbReference type="RefSeq" id="WP_163744026.1">
    <property type="nucleotide sequence ID" value="NZ_JAAGOA010000027.1"/>
</dbReference>
<name>A0A6L9SIN3_9ACTN</name>
<evidence type="ECO:0000256" key="1">
    <source>
        <dbReference type="SAM" id="MobiDB-lite"/>
    </source>
</evidence>
<organism evidence="2 3">
    <name type="scientific">Phytoactinopolyspora halotolerans</name>
    <dbReference type="NCBI Taxonomy" id="1981512"/>
    <lineage>
        <taxon>Bacteria</taxon>
        <taxon>Bacillati</taxon>
        <taxon>Actinomycetota</taxon>
        <taxon>Actinomycetes</taxon>
        <taxon>Jiangellales</taxon>
        <taxon>Jiangellaceae</taxon>
        <taxon>Phytoactinopolyspora</taxon>
    </lineage>
</organism>
<feature type="region of interest" description="Disordered" evidence="1">
    <location>
        <begin position="1"/>
        <end position="70"/>
    </location>
</feature>
<dbReference type="AlphaFoldDB" id="A0A6L9SIN3"/>
<keyword evidence="3" id="KW-1185">Reference proteome</keyword>
<dbReference type="EMBL" id="JAAGOA010000027">
    <property type="protein sequence ID" value="NEE03930.1"/>
    <property type="molecule type" value="Genomic_DNA"/>
</dbReference>
<comment type="caution">
    <text evidence="2">The sequence shown here is derived from an EMBL/GenBank/DDBJ whole genome shotgun (WGS) entry which is preliminary data.</text>
</comment>
<evidence type="ECO:0000313" key="2">
    <source>
        <dbReference type="EMBL" id="NEE03930.1"/>
    </source>
</evidence>
<sequence>MDRYAEGEPTPRQPKGRAGEDGSRGSSANRGSARDKSMSDDAARDGSPGQNADRDGSLGSTDDGRSANGRCARCGMKVDADERGPCDRCGLKVRAKELIAPDTPEIPERWSRVYEAICAAPNPRMTERWLREGATPRILTDVATSVAPVTHGVLDSYQEHDAADYVRYMLVRGGVLERRDEGLERVRRWVFRHLRTVRDARNRQTVKEFWSNHVGPNVAAADEAATRQLGTVRAKRKVRGAVDFLVWLEHRGLGLHELRQMHVNEWLRRGSQANDVASFVMWAGTQGYCVRVRVPTAEDLLRLDDDVERYWNMVDRFLDDEGLDVADRVAACLVLLYGRRTEEIASLTSREVIVDGSEVRMTFDGVTVALVPSLAGLMVRLMRGEGAHGGTTTPDDRRSLFGGPWYREHITPFRLAERLSEHGLGGVADLMTRKNTDGSPE</sequence>
<proteinExistence type="predicted"/>
<protein>
    <submittedName>
        <fullName evidence="2">Uncharacterized protein</fullName>
    </submittedName>
</protein>
<reference evidence="2 3" key="1">
    <citation type="submission" date="2020-02" db="EMBL/GenBank/DDBJ databases">
        <authorList>
            <person name="Li X.-J."/>
            <person name="Han X.-M."/>
        </authorList>
    </citation>
    <scope>NUCLEOTIDE SEQUENCE [LARGE SCALE GENOMIC DNA]</scope>
    <source>
        <strain evidence="2 3">CCTCC AB 2017055</strain>
    </source>
</reference>
<feature type="compositionally biased region" description="Basic and acidic residues" evidence="1">
    <location>
        <begin position="32"/>
        <end position="44"/>
    </location>
</feature>
<dbReference type="Proteomes" id="UP000475214">
    <property type="component" value="Unassembled WGS sequence"/>
</dbReference>
<gene>
    <name evidence="2" type="ORF">G1H10_27555</name>
</gene>
<accession>A0A6L9SIN3</accession>